<keyword evidence="6" id="KW-0804">Transcription</keyword>
<dbReference type="STRING" id="1051890.A0A3N4LU44"/>
<dbReference type="Proteomes" id="UP000267821">
    <property type="component" value="Unassembled WGS sequence"/>
</dbReference>
<evidence type="ECO:0000256" key="4">
    <source>
        <dbReference type="ARBA" id="ARBA00022691"/>
    </source>
</evidence>
<dbReference type="GO" id="GO:0032259">
    <property type="term" value="P:methylation"/>
    <property type="evidence" value="ECO:0007669"/>
    <property type="project" value="UniProtKB-KW"/>
</dbReference>
<evidence type="ECO:0000313" key="11">
    <source>
        <dbReference type="Proteomes" id="UP000267821"/>
    </source>
</evidence>
<evidence type="ECO:0000256" key="2">
    <source>
        <dbReference type="ARBA" id="ARBA00022603"/>
    </source>
</evidence>
<comment type="similarity">
    <text evidence="8">Belongs to the methyltransferase superfamily. LaeA methyltransferase family.</text>
</comment>
<evidence type="ECO:0000313" key="10">
    <source>
        <dbReference type="EMBL" id="RPB25198.1"/>
    </source>
</evidence>
<evidence type="ECO:0000256" key="6">
    <source>
        <dbReference type="ARBA" id="ARBA00023163"/>
    </source>
</evidence>
<comment type="subcellular location">
    <subcellularLocation>
        <location evidence="1">Nucleus</location>
    </subcellularLocation>
</comment>
<evidence type="ECO:0000256" key="8">
    <source>
        <dbReference type="ARBA" id="ARBA00038158"/>
    </source>
</evidence>
<dbReference type="Pfam" id="PF13489">
    <property type="entry name" value="Methyltransf_23"/>
    <property type="match status" value="1"/>
</dbReference>
<protein>
    <submittedName>
        <fullName evidence="10">S-adenosyl-L-methionine-dependent methyltransferase</fullName>
    </submittedName>
</protein>
<dbReference type="PANTHER" id="PTHR43591">
    <property type="entry name" value="METHYLTRANSFERASE"/>
    <property type="match status" value="1"/>
</dbReference>
<evidence type="ECO:0000256" key="1">
    <source>
        <dbReference type="ARBA" id="ARBA00004123"/>
    </source>
</evidence>
<gene>
    <name evidence="10" type="ORF">L211DRAFT_102363</name>
</gene>
<dbReference type="GO" id="GO:0005634">
    <property type="term" value="C:nucleus"/>
    <property type="evidence" value="ECO:0007669"/>
    <property type="project" value="UniProtKB-SubCell"/>
</dbReference>
<evidence type="ECO:0000256" key="9">
    <source>
        <dbReference type="ARBA" id="ARBA00047870"/>
    </source>
</evidence>
<keyword evidence="7" id="KW-0539">Nucleus</keyword>
<organism evidence="10 11">
    <name type="scientific">Terfezia boudieri ATCC MYA-4762</name>
    <dbReference type="NCBI Taxonomy" id="1051890"/>
    <lineage>
        <taxon>Eukaryota</taxon>
        <taxon>Fungi</taxon>
        <taxon>Dikarya</taxon>
        <taxon>Ascomycota</taxon>
        <taxon>Pezizomycotina</taxon>
        <taxon>Pezizomycetes</taxon>
        <taxon>Pezizales</taxon>
        <taxon>Pezizaceae</taxon>
        <taxon>Terfezia</taxon>
    </lineage>
</organism>
<keyword evidence="3 10" id="KW-0808">Transferase</keyword>
<evidence type="ECO:0000256" key="5">
    <source>
        <dbReference type="ARBA" id="ARBA00023015"/>
    </source>
</evidence>
<evidence type="ECO:0000256" key="3">
    <source>
        <dbReference type="ARBA" id="ARBA00022679"/>
    </source>
</evidence>
<reference evidence="10 11" key="1">
    <citation type="journal article" date="2018" name="Nat. Ecol. Evol.">
        <title>Pezizomycetes genomes reveal the molecular basis of ectomycorrhizal truffle lifestyle.</title>
        <authorList>
            <person name="Murat C."/>
            <person name="Payen T."/>
            <person name="Noel B."/>
            <person name="Kuo A."/>
            <person name="Morin E."/>
            <person name="Chen J."/>
            <person name="Kohler A."/>
            <person name="Krizsan K."/>
            <person name="Balestrini R."/>
            <person name="Da Silva C."/>
            <person name="Montanini B."/>
            <person name="Hainaut M."/>
            <person name="Levati E."/>
            <person name="Barry K.W."/>
            <person name="Belfiori B."/>
            <person name="Cichocki N."/>
            <person name="Clum A."/>
            <person name="Dockter R.B."/>
            <person name="Fauchery L."/>
            <person name="Guy J."/>
            <person name="Iotti M."/>
            <person name="Le Tacon F."/>
            <person name="Lindquist E.A."/>
            <person name="Lipzen A."/>
            <person name="Malagnac F."/>
            <person name="Mello A."/>
            <person name="Molinier V."/>
            <person name="Miyauchi S."/>
            <person name="Poulain J."/>
            <person name="Riccioni C."/>
            <person name="Rubini A."/>
            <person name="Sitrit Y."/>
            <person name="Splivallo R."/>
            <person name="Traeger S."/>
            <person name="Wang M."/>
            <person name="Zifcakova L."/>
            <person name="Wipf D."/>
            <person name="Zambonelli A."/>
            <person name="Paolocci F."/>
            <person name="Nowrousian M."/>
            <person name="Ottonello S."/>
            <person name="Baldrian P."/>
            <person name="Spatafora J.W."/>
            <person name="Henrissat B."/>
            <person name="Nagy L.G."/>
            <person name="Aury J.M."/>
            <person name="Wincker P."/>
            <person name="Grigoriev I.V."/>
            <person name="Bonfante P."/>
            <person name="Martin F.M."/>
        </authorList>
    </citation>
    <scope>NUCLEOTIDE SEQUENCE [LARGE SCALE GENOMIC DNA]</scope>
    <source>
        <strain evidence="10 11">ATCC MYA-4762</strain>
    </source>
</reference>
<name>A0A3N4LU44_9PEZI</name>
<dbReference type="CDD" id="cd02440">
    <property type="entry name" value="AdoMet_MTases"/>
    <property type="match status" value="1"/>
</dbReference>
<dbReference type="EMBL" id="ML121538">
    <property type="protein sequence ID" value="RPB25198.1"/>
    <property type="molecule type" value="Genomic_DNA"/>
</dbReference>
<keyword evidence="4" id="KW-0949">S-adenosyl-L-methionine</keyword>
<dbReference type="SUPFAM" id="SSF53335">
    <property type="entry name" value="S-adenosyl-L-methionine-dependent methyltransferases"/>
    <property type="match status" value="1"/>
</dbReference>
<dbReference type="GO" id="GO:0008168">
    <property type="term" value="F:methyltransferase activity"/>
    <property type="evidence" value="ECO:0007669"/>
    <property type="project" value="UniProtKB-KW"/>
</dbReference>
<dbReference type="InParanoid" id="A0A3N4LU44"/>
<dbReference type="InterPro" id="IPR029063">
    <property type="entry name" value="SAM-dependent_MTases_sf"/>
</dbReference>
<keyword evidence="11" id="KW-1185">Reference proteome</keyword>
<keyword evidence="5" id="KW-0805">Transcription regulation</keyword>
<dbReference type="PANTHER" id="PTHR43591:SF30">
    <property type="entry name" value="PROTEIN-METHIONINE METHYLTRANSFERASE LAEA"/>
    <property type="match status" value="1"/>
</dbReference>
<proteinExistence type="inferred from homology"/>
<dbReference type="AlphaFoldDB" id="A0A3N4LU44"/>
<evidence type="ECO:0000256" key="7">
    <source>
        <dbReference type="ARBA" id="ARBA00023242"/>
    </source>
</evidence>
<comment type="catalytic activity">
    <reaction evidence="9">
        <text>L-methionyl-[protein] + S-adenosyl-L-methionine = S-methyl-L-methionyl-[protein] + S-adenosyl-L-homocysteine</text>
        <dbReference type="Rhea" id="RHEA:60560"/>
        <dbReference type="Rhea" id="RHEA-COMP:12313"/>
        <dbReference type="Rhea" id="RHEA-COMP:15592"/>
        <dbReference type="ChEBI" id="CHEBI:16044"/>
        <dbReference type="ChEBI" id="CHEBI:57856"/>
        <dbReference type="ChEBI" id="CHEBI:59789"/>
        <dbReference type="ChEBI" id="CHEBI:142742"/>
    </reaction>
    <physiologicalReaction direction="left-to-right" evidence="9">
        <dbReference type="Rhea" id="RHEA:60561"/>
    </physiologicalReaction>
</comment>
<dbReference type="Gene3D" id="3.40.50.150">
    <property type="entry name" value="Vaccinia Virus protein VP39"/>
    <property type="match status" value="1"/>
</dbReference>
<accession>A0A3N4LU44</accession>
<sequence length="291" mass="33754">MENHFENGRRYHGFRSGSYMYPNDEAEQDRLDMFHKLFLVLRKEELHRAPIIRNYSQTRILDLGTGTGIWAMDMADKYPDAEVIGVDLSLIQPKWIPENVRFVISDFESQWTFGKDSFDLIHLRVGIGSVSSWPSLFRKAFDHLKPGYGWFEYVDIDLESFSEDGSLSAKSPLFQWQQYLIDATERTGKSLRYPKRTKEMLAEAGFVDIQQVSIKVPINTWPTDPFLKDCGRWFGLGMIEGLEATSLGPLTRVLGWTPDEVKNFLGPVRKDIQNKNIHAYNFVHIWIARRP</sequence>
<keyword evidence="2 10" id="KW-0489">Methyltransferase</keyword>
<dbReference type="OrthoDB" id="2013972at2759"/>